<evidence type="ECO:0000313" key="1">
    <source>
        <dbReference type="EMBL" id="MEQ2423619.1"/>
    </source>
</evidence>
<evidence type="ECO:0000313" key="2">
    <source>
        <dbReference type="Proteomes" id="UP001454086"/>
    </source>
</evidence>
<organism evidence="1 2">
    <name type="scientific">Enterocloster hominis</name>
    <name type="common">ex Hitch et al. 2024</name>
    <dbReference type="NCBI Taxonomy" id="1917870"/>
    <lineage>
        <taxon>Bacteria</taxon>
        <taxon>Bacillati</taxon>
        <taxon>Bacillota</taxon>
        <taxon>Clostridia</taxon>
        <taxon>Lachnospirales</taxon>
        <taxon>Lachnospiraceae</taxon>
        <taxon>Enterocloster</taxon>
    </lineage>
</organism>
<dbReference type="EMBL" id="JBBMFM010000003">
    <property type="protein sequence ID" value="MEQ2423619.1"/>
    <property type="molecule type" value="Genomic_DNA"/>
</dbReference>
<sequence>MIHTSRQLKALVRNISKGDSGKAQVIIRNYVMERFLERLSLSQYRNIMILKGGTLVAAMVGLDNRSTMDVDATLKNLPLNEDNARKIVEEITAIHIEDGMIFEIKSVTPIMDEADYPGIRIMLDTAIETMHTPLKIDFSTGDVITPREVSYSFRLLFEERTISILAYNLETVLAEKLETLLARGTANTRMRDYYDIYVLTNTQEHNIDNATLKEAFVNTSAKRGSIGLLSDVHLILKEVAESTVLIDRWKNYQRKFDYAADVLWAAVMESVSCLVDIVK</sequence>
<gene>
    <name evidence="1" type="ORF">WMQ36_01405</name>
</gene>
<dbReference type="InterPro" id="IPR014942">
    <property type="entry name" value="AbiEii"/>
</dbReference>
<dbReference type="Proteomes" id="UP001454086">
    <property type="component" value="Unassembled WGS sequence"/>
</dbReference>
<name>A0ABV1CZQ7_9FIRM</name>
<keyword evidence="2" id="KW-1185">Reference proteome</keyword>
<dbReference type="GO" id="GO:0016740">
    <property type="term" value="F:transferase activity"/>
    <property type="evidence" value="ECO:0007669"/>
    <property type="project" value="UniProtKB-KW"/>
</dbReference>
<dbReference type="RefSeq" id="WP_008726654.1">
    <property type="nucleotide sequence ID" value="NZ_JBBMFM010000003.1"/>
</dbReference>
<reference evidence="1 2" key="1">
    <citation type="submission" date="2024-03" db="EMBL/GenBank/DDBJ databases">
        <title>Human intestinal bacterial collection.</title>
        <authorList>
            <person name="Pauvert C."/>
            <person name="Hitch T.C.A."/>
            <person name="Clavel T."/>
        </authorList>
    </citation>
    <scope>NUCLEOTIDE SEQUENCE [LARGE SCALE GENOMIC DNA]</scope>
    <source>
        <strain evidence="1 2">CLA-SR-H021</strain>
    </source>
</reference>
<proteinExistence type="predicted"/>
<protein>
    <submittedName>
        <fullName evidence="1">Nucleotidyl transferase AbiEii/AbiGii toxin family protein</fullName>
    </submittedName>
</protein>
<keyword evidence="1" id="KW-0808">Transferase</keyword>
<comment type="caution">
    <text evidence="1">The sequence shown here is derived from an EMBL/GenBank/DDBJ whole genome shotgun (WGS) entry which is preliminary data.</text>
</comment>
<dbReference type="Pfam" id="PF08843">
    <property type="entry name" value="AbiEii"/>
    <property type="match status" value="1"/>
</dbReference>
<accession>A0ABV1CZQ7</accession>